<proteinExistence type="predicted"/>
<feature type="transmembrane region" description="Helical" evidence="1">
    <location>
        <begin position="247"/>
        <end position="268"/>
    </location>
</feature>
<dbReference type="RefSeq" id="XP_033650872.1">
    <property type="nucleotide sequence ID" value="XM_033795939.1"/>
</dbReference>
<feature type="transmembrane region" description="Helical" evidence="1">
    <location>
        <begin position="205"/>
        <end position="227"/>
    </location>
</feature>
<evidence type="ECO:0000313" key="2">
    <source>
        <dbReference type="EMBL" id="KAF2273333.1"/>
    </source>
</evidence>
<gene>
    <name evidence="2" type="ORF">EI97DRAFT_383950</name>
</gene>
<organism evidence="2 3">
    <name type="scientific">Westerdykella ornata</name>
    <dbReference type="NCBI Taxonomy" id="318751"/>
    <lineage>
        <taxon>Eukaryota</taxon>
        <taxon>Fungi</taxon>
        <taxon>Dikarya</taxon>
        <taxon>Ascomycota</taxon>
        <taxon>Pezizomycotina</taxon>
        <taxon>Dothideomycetes</taxon>
        <taxon>Pleosporomycetidae</taxon>
        <taxon>Pleosporales</taxon>
        <taxon>Sporormiaceae</taxon>
        <taxon>Westerdykella</taxon>
    </lineage>
</organism>
<keyword evidence="1" id="KW-1133">Transmembrane helix</keyword>
<reference evidence="2" key="1">
    <citation type="journal article" date="2020" name="Stud. Mycol.">
        <title>101 Dothideomycetes genomes: a test case for predicting lifestyles and emergence of pathogens.</title>
        <authorList>
            <person name="Haridas S."/>
            <person name="Albert R."/>
            <person name="Binder M."/>
            <person name="Bloem J."/>
            <person name="Labutti K."/>
            <person name="Salamov A."/>
            <person name="Andreopoulos B."/>
            <person name="Baker S."/>
            <person name="Barry K."/>
            <person name="Bills G."/>
            <person name="Bluhm B."/>
            <person name="Cannon C."/>
            <person name="Castanera R."/>
            <person name="Culley D."/>
            <person name="Daum C."/>
            <person name="Ezra D."/>
            <person name="Gonzalez J."/>
            <person name="Henrissat B."/>
            <person name="Kuo A."/>
            <person name="Liang C."/>
            <person name="Lipzen A."/>
            <person name="Lutzoni F."/>
            <person name="Magnuson J."/>
            <person name="Mondo S."/>
            <person name="Nolan M."/>
            <person name="Ohm R."/>
            <person name="Pangilinan J."/>
            <person name="Park H.-J."/>
            <person name="Ramirez L."/>
            <person name="Alfaro M."/>
            <person name="Sun H."/>
            <person name="Tritt A."/>
            <person name="Yoshinaga Y."/>
            <person name="Zwiers L.-H."/>
            <person name="Turgeon B."/>
            <person name="Goodwin S."/>
            <person name="Spatafora J."/>
            <person name="Crous P."/>
            <person name="Grigoriev I."/>
        </authorList>
    </citation>
    <scope>NUCLEOTIDE SEQUENCE</scope>
    <source>
        <strain evidence="2">CBS 379.55</strain>
    </source>
</reference>
<evidence type="ECO:0008006" key="4">
    <source>
        <dbReference type="Google" id="ProtNLM"/>
    </source>
</evidence>
<dbReference type="Proteomes" id="UP000800097">
    <property type="component" value="Unassembled WGS sequence"/>
</dbReference>
<evidence type="ECO:0000256" key="1">
    <source>
        <dbReference type="SAM" id="Phobius"/>
    </source>
</evidence>
<accession>A0A6A6JAX8</accession>
<keyword evidence="3" id="KW-1185">Reference proteome</keyword>
<dbReference type="EMBL" id="ML986511">
    <property type="protein sequence ID" value="KAF2273333.1"/>
    <property type="molecule type" value="Genomic_DNA"/>
</dbReference>
<evidence type="ECO:0000313" key="3">
    <source>
        <dbReference type="Proteomes" id="UP000800097"/>
    </source>
</evidence>
<dbReference type="AlphaFoldDB" id="A0A6A6JAX8"/>
<sequence>MLRLLVKNVAEDPNFSYTWHEMTFCSRWTPEGCIVLCMSASPRFQNLLRWSLTRMWSKVPPFEPYSLHVPIIEAVIAMQDLSVWSIRDAVRSVEKASSICNCRIDTISNFLYLHETARHAIHSIETLSVTTKTLQAIRQQILDLSGKGRSATRDSIGASYQLRVHIDLQIQMARNLLLRAHANKERLQNEIALTAKLDSNAMRTIAVVTMAFLPPTFLSAIFSMSFFSYIPAQGNEAGKWLISDRFWIYWASAVPLTFLTMAIAIWFWRQKLKSARKGSEYI</sequence>
<protein>
    <recommendedName>
        <fullName evidence="4">Cora-domain-containing protein</fullName>
    </recommendedName>
</protein>
<dbReference type="Gene3D" id="1.20.58.340">
    <property type="entry name" value="Magnesium transport protein CorA, transmembrane region"/>
    <property type="match status" value="1"/>
</dbReference>
<name>A0A6A6JAX8_WESOR</name>
<keyword evidence="1" id="KW-0472">Membrane</keyword>
<keyword evidence="1" id="KW-0812">Transmembrane</keyword>
<dbReference type="OrthoDB" id="2830640at2759"/>
<dbReference type="GeneID" id="54549114"/>